<evidence type="ECO:0000313" key="2">
    <source>
        <dbReference type="EMBL" id="RAI04091.1"/>
    </source>
</evidence>
<evidence type="ECO:0000256" key="1">
    <source>
        <dbReference type="SAM" id="Phobius"/>
    </source>
</evidence>
<feature type="transmembrane region" description="Helical" evidence="1">
    <location>
        <begin position="25"/>
        <end position="47"/>
    </location>
</feature>
<feature type="transmembrane region" description="Helical" evidence="1">
    <location>
        <begin position="94"/>
        <end position="114"/>
    </location>
</feature>
<gene>
    <name evidence="2" type="ORF">DLJ53_06475</name>
</gene>
<dbReference type="PANTHER" id="PTHR34980:SF3">
    <property type="entry name" value="BLR8105 PROTEIN"/>
    <property type="match status" value="1"/>
</dbReference>
<comment type="caution">
    <text evidence="2">The sequence shown here is derived from an EMBL/GenBank/DDBJ whole genome shotgun (WGS) entry which is preliminary data.</text>
</comment>
<keyword evidence="1" id="KW-1133">Transmembrane helix</keyword>
<feature type="transmembrane region" description="Helical" evidence="1">
    <location>
        <begin position="59"/>
        <end position="82"/>
    </location>
</feature>
<evidence type="ECO:0008006" key="4">
    <source>
        <dbReference type="Google" id="ProtNLM"/>
    </source>
</evidence>
<keyword evidence="1" id="KW-0472">Membrane</keyword>
<reference evidence="2 3" key="1">
    <citation type="submission" date="2018-05" db="EMBL/GenBank/DDBJ databases">
        <title>Acuticoccus sediminis sp. nov., isolated from deep-sea sediment of Indian Ocean.</title>
        <authorList>
            <person name="Liu X."/>
            <person name="Lai Q."/>
            <person name="Du Y."/>
            <person name="Sun F."/>
            <person name="Zhang X."/>
            <person name="Wang S."/>
            <person name="Shao Z."/>
        </authorList>
    </citation>
    <scope>NUCLEOTIDE SEQUENCE [LARGE SCALE GENOMIC DNA]</scope>
    <source>
        <strain evidence="2 3">PTG4-2</strain>
    </source>
</reference>
<dbReference type="EMBL" id="QHHQ01000001">
    <property type="protein sequence ID" value="RAI04091.1"/>
    <property type="molecule type" value="Genomic_DNA"/>
</dbReference>
<proteinExistence type="predicted"/>
<dbReference type="AlphaFoldDB" id="A0A8B2NZ24"/>
<dbReference type="PANTHER" id="PTHR34980">
    <property type="entry name" value="INNER MEMBRANE PROTEIN-RELATED-RELATED"/>
    <property type="match status" value="1"/>
</dbReference>
<dbReference type="Pfam" id="PF05656">
    <property type="entry name" value="DUF805"/>
    <property type="match status" value="1"/>
</dbReference>
<protein>
    <recommendedName>
        <fullName evidence="4">DUF805 domain-containing protein</fullName>
    </recommendedName>
</protein>
<keyword evidence="3" id="KW-1185">Reference proteome</keyword>
<dbReference type="GO" id="GO:0005886">
    <property type="term" value="C:plasma membrane"/>
    <property type="evidence" value="ECO:0007669"/>
    <property type="project" value="TreeGrafter"/>
</dbReference>
<dbReference type="InterPro" id="IPR008523">
    <property type="entry name" value="DUF805"/>
</dbReference>
<evidence type="ECO:0000313" key="3">
    <source>
        <dbReference type="Proteomes" id="UP000249590"/>
    </source>
</evidence>
<keyword evidence="1" id="KW-0812">Transmembrane</keyword>
<organism evidence="2 3">
    <name type="scientific">Acuticoccus sediminis</name>
    <dbReference type="NCBI Taxonomy" id="2184697"/>
    <lineage>
        <taxon>Bacteria</taxon>
        <taxon>Pseudomonadati</taxon>
        <taxon>Pseudomonadota</taxon>
        <taxon>Alphaproteobacteria</taxon>
        <taxon>Hyphomicrobiales</taxon>
        <taxon>Amorphaceae</taxon>
        <taxon>Acuticoccus</taxon>
    </lineage>
</organism>
<name>A0A8B2NZ24_9HYPH</name>
<dbReference type="Proteomes" id="UP000249590">
    <property type="component" value="Unassembled WGS sequence"/>
</dbReference>
<dbReference type="RefSeq" id="WP_111343281.1">
    <property type="nucleotide sequence ID" value="NZ_JAIWKD010000001.1"/>
</dbReference>
<sequence length="132" mass="14499">MPTATRPPTVAWALFGFDGRIDREVFWLSNLFCLALTVPLALALPIFEFDGETIHVRYGTFGLLVMILEFGALMWVQIALAVKRLHDRGVTGWASILLAVPVVSILAFFVIGIIPGDRGPNMYGPGANERGR</sequence>
<accession>A0A8B2NZ24</accession>
<dbReference type="OrthoDB" id="9812349at2"/>